<keyword evidence="2" id="KW-0805">Transcription regulation</keyword>
<name>A0A238D2G1_THIDL</name>
<dbReference type="Pfam" id="PF03466">
    <property type="entry name" value="LysR_substrate"/>
    <property type="match status" value="1"/>
</dbReference>
<dbReference type="AlphaFoldDB" id="A0A238D2G1"/>
<evidence type="ECO:0000256" key="1">
    <source>
        <dbReference type="ARBA" id="ARBA00009437"/>
    </source>
</evidence>
<reference evidence="6 7" key="1">
    <citation type="submission" date="2016-06" db="EMBL/GenBank/DDBJ databases">
        <authorList>
            <person name="Kjaerup R.B."/>
            <person name="Dalgaard T.S."/>
            <person name="Juul-Madsen H.R."/>
        </authorList>
    </citation>
    <scope>NUCLEOTIDE SEQUENCE [LARGE SCALE GENOMIC DNA]</scope>
    <source>
        <strain evidence="6 7">DSM 16361</strain>
    </source>
</reference>
<dbReference type="RefSeq" id="WP_013123623.1">
    <property type="nucleotide sequence ID" value="NZ_LT592170.1"/>
</dbReference>
<proteinExistence type="inferred from homology"/>
<comment type="similarity">
    <text evidence="1">Belongs to the LysR transcriptional regulatory family.</text>
</comment>
<dbReference type="GO" id="GO:0003700">
    <property type="term" value="F:DNA-binding transcription factor activity"/>
    <property type="evidence" value="ECO:0007669"/>
    <property type="project" value="InterPro"/>
</dbReference>
<evidence type="ECO:0000256" key="3">
    <source>
        <dbReference type="ARBA" id="ARBA00023125"/>
    </source>
</evidence>
<accession>A0A238D2G1</accession>
<dbReference type="EMBL" id="FLMQ01000055">
    <property type="protein sequence ID" value="SBP87467.1"/>
    <property type="molecule type" value="Genomic_DNA"/>
</dbReference>
<dbReference type="Pfam" id="PF00126">
    <property type="entry name" value="HTH_1"/>
    <property type="match status" value="1"/>
</dbReference>
<dbReference type="Proteomes" id="UP000214566">
    <property type="component" value="Unassembled WGS sequence"/>
</dbReference>
<dbReference type="FunFam" id="1.10.10.10:FF:000038">
    <property type="entry name" value="Glycine cleavage system transcriptional activator"/>
    <property type="match status" value="1"/>
</dbReference>
<dbReference type="InterPro" id="IPR036388">
    <property type="entry name" value="WH-like_DNA-bd_sf"/>
</dbReference>
<dbReference type="Gene3D" id="1.10.10.10">
    <property type="entry name" value="Winged helix-like DNA-binding domain superfamily/Winged helix DNA-binding domain"/>
    <property type="match status" value="1"/>
</dbReference>
<feature type="domain" description="HTH lysR-type" evidence="5">
    <location>
        <begin position="5"/>
        <end position="62"/>
    </location>
</feature>
<evidence type="ECO:0000256" key="4">
    <source>
        <dbReference type="ARBA" id="ARBA00023163"/>
    </source>
</evidence>
<evidence type="ECO:0000313" key="6">
    <source>
        <dbReference type="EMBL" id="SBP87467.1"/>
    </source>
</evidence>
<dbReference type="PROSITE" id="PS50931">
    <property type="entry name" value="HTH_LYSR"/>
    <property type="match status" value="1"/>
</dbReference>
<sequence length="306" mass="34189">MFSKIPLTALRAFESAARLGSFKTAASELAVTPTAISHQIKTLETWLGLLLFERKPSGVSLTLSGQQLYAASHEAFRRLGDALEAIQPVAPGETLVLTTTPSFAAAWLIPRLERFHERFPHLHIAVETSDTVVDLEREARVDLAIRCSSERYPALVNQELFDEYFGAFASPDFDEDRPSGRLELIAVRWDTSTPNTESVTWQAWCERAGKQDWLRRSVLRHFDDEHYALQAVLHGRGAVLASSVLVNDQVMAGALRPVLPSVRLPGDRYVALCRPGRERVTPIREFLDWLEEEASATRVGLLNRGS</sequence>
<dbReference type="InterPro" id="IPR036390">
    <property type="entry name" value="WH_DNA-bd_sf"/>
</dbReference>
<keyword evidence="4" id="KW-0804">Transcription</keyword>
<evidence type="ECO:0000256" key="2">
    <source>
        <dbReference type="ARBA" id="ARBA00023015"/>
    </source>
</evidence>
<dbReference type="GO" id="GO:0043565">
    <property type="term" value="F:sequence-specific DNA binding"/>
    <property type="evidence" value="ECO:0007669"/>
    <property type="project" value="TreeGrafter"/>
</dbReference>
<evidence type="ECO:0000259" key="5">
    <source>
        <dbReference type="PROSITE" id="PS50931"/>
    </source>
</evidence>
<protein>
    <submittedName>
        <fullName evidence="6">Transcriptional regulator, LysR family</fullName>
    </submittedName>
</protein>
<dbReference type="GO" id="GO:0006351">
    <property type="term" value="P:DNA-templated transcription"/>
    <property type="evidence" value="ECO:0007669"/>
    <property type="project" value="TreeGrafter"/>
</dbReference>
<evidence type="ECO:0000313" key="7">
    <source>
        <dbReference type="Proteomes" id="UP000214566"/>
    </source>
</evidence>
<keyword evidence="7" id="KW-1185">Reference proteome</keyword>
<keyword evidence="3" id="KW-0238">DNA-binding</keyword>
<dbReference type="SUPFAM" id="SSF46785">
    <property type="entry name" value="Winged helix' DNA-binding domain"/>
    <property type="match status" value="1"/>
</dbReference>
<organism evidence="6 7">
    <name type="scientific">Thiomonas delicata</name>
    <name type="common">Thiomonas cuprina</name>
    <dbReference type="NCBI Taxonomy" id="364030"/>
    <lineage>
        <taxon>Bacteria</taxon>
        <taxon>Pseudomonadati</taxon>
        <taxon>Pseudomonadota</taxon>
        <taxon>Betaproteobacteria</taxon>
        <taxon>Burkholderiales</taxon>
        <taxon>Thiomonas</taxon>
    </lineage>
</organism>
<dbReference type="PRINTS" id="PR00039">
    <property type="entry name" value="HTHLYSR"/>
</dbReference>
<dbReference type="SUPFAM" id="SSF53850">
    <property type="entry name" value="Periplasmic binding protein-like II"/>
    <property type="match status" value="1"/>
</dbReference>
<dbReference type="PANTHER" id="PTHR30537:SF26">
    <property type="entry name" value="GLYCINE CLEAVAGE SYSTEM TRANSCRIPTIONAL ACTIVATOR"/>
    <property type="match status" value="1"/>
</dbReference>
<gene>
    <name evidence="6" type="ORF">THIARS_60180</name>
</gene>
<dbReference type="InterPro" id="IPR000847">
    <property type="entry name" value="LysR_HTH_N"/>
</dbReference>
<dbReference type="Gene3D" id="3.40.190.10">
    <property type="entry name" value="Periplasmic binding protein-like II"/>
    <property type="match status" value="2"/>
</dbReference>
<dbReference type="OrthoDB" id="8591238at2"/>
<dbReference type="InterPro" id="IPR058163">
    <property type="entry name" value="LysR-type_TF_proteobact-type"/>
</dbReference>
<dbReference type="PANTHER" id="PTHR30537">
    <property type="entry name" value="HTH-TYPE TRANSCRIPTIONAL REGULATOR"/>
    <property type="match status" value="1"/>
</dbReference>
<dbReference type="InterPro" id="IPR005119">
    <property type="entry name" value="LysR_subst-bd"/>
</dbReference>